<protein>
    <submittedName>
        <fullName evidence="1">Uncharacterized protein</fullName>
    </submittedName>
</protein>
<evidence type="ECO:0000313" key="1">
    <source>
        <dbReference type="EMBL" id="VFK44729.1"/>
    </source>
</evidence>
<organism evidence="1">
    <name type="scientific">Candidatus Kentrum sp. TC</name>
    <dbReference type="NCBI Taxonomy" id="2126339"/>
    <lineage>
        <taxon>Bacteria</taxon>
        <taxon>Pseudomonadati</taxon>
        <taxon>Pseudomonadota</taxon>
        <taxon>Gammaproteobacteria</taxon>
        <taxon>Candidatus Kentrum</taxon>
    </lineage>
</organism>
<name>A0A450YTD1_9GAMM</name>
<accession>A0A450YTD1</accession>
<proteinExistence type="predicted"/>
<sequence length="130" mass="14659">MPCRSGRDRYRKEWRAGSDPATQRIITCSRLDSTGAKKVRPKDTRWLAVRKKRHPGRLPDRYAGWIGDLSYPLSAPTMTQLPYNAKAMAYSASDTRGCATLAGVAIDPTYRITKIPNHEKPWISCLYSST</sequence>
<dbReference type="EMBL" id="CAADFT010000039">
    <property type="protein sequence ID" value="VFK44729.1"/>
    <property type="molecule type" value="Genomic_DNA"/>
</dbReference>
<gene>
    <name evidence="1" type="ORF">BECKTC1821E_GA0114239_103914</name>
</gene>
<reference evidence="1" key="1">
    <citation type="submission" date="2019-02" db="EMBL/GenBank/DDBJ databases">
        <authorList>
            <person name="Gruber-Vodicka R. H."/>
            <person name="Seah K. B. B."/>
        </authorList>
    </citation>
    <scope>NUCLEOTIDE SEQUENCE</scope>
    <source>
        <strain evidence="1">BECK_BZ125</strain>
    </source>
</reference>
<dbReference type="AlphaFoldDB" id="A0A450YTD1"/>